<dbReference type="InterPro" id="IPR014746">
    <property type="entry name" value="Gln_synth/guanido_kin_cat_dom"/>
</dbReference>
<dbReference type="Gene3D" id="3.30.590.20">
    <property type="match status" value="1"/>
</dbReference>
<evidence type="ECO:0000256" key="5">
    <source>
        <dbReference type="HAMAP-Rule" id="MF_01609"/>
    </source>
</evidence>
<sequence>MVTFGIEEEYFLVDPSTLRPVSLVDTILGDLPPRARAHGLVTHEFLASQLERASAVFTELADAEADLAAFRGELAAVAGERGVLAVGTGTPFDAPAAPTLTDAARYHRIGSGVRGVVRDHQICATHVHVGVPTREAGVHALNHLRVWLPTLLALTGNSPFWRCRDLGFDSWRAVIMRRWATTGCPPAFTDADDYDRRIRRLVGVGATVDTGTVAWYARLSESYPTLEVRVADAQLDLAPTMLLAAVTRALVVTGVAAGERGAPPPAVEPELLDAALWHASRDGIRGRLLDPTTRELAPARAVTDNLLRWVGDALESTGDRPRVAELVEQVRRTGTGAQQQRRAFRTGGLAGWRELVESSFG</sequence>
<keyword evidence="3 5" id="KW-0067">ATP-binding</keyword>
<dbReference type="Pfam" id="PF04107">
    <property type="entry name" value="GCS2"/>
    <property type="match status" value="1"/>
</dbReference>
<keyword evidence="2 5" id="KW-0547">Nucleotide-binding</keyword>
<organism evidence="6 7">
    <name type="scientific">Cryobacterium zongtaii</name>
    <dbReference type="NCBI Taxonomy" id="1259217"/>
    <lineage>
        <taxon>Bacteria</taxon>
        <taxon>Bacillati</taxon>
        <taxon>Actinomycetota</taxon>
        <taxon>Actinomycetes</taxon>
        <taxon>Micrococcales</taxon>
        <taxon>Microbacteriaceae</taxon>
        <taxon>Cryobacterium</taxon>
    </lineage>
</organism>
<dbReference type="SUPFAM" id="SSF55931">
    <property type="entry name" value="Glutamine synthetase/guanido kinase"/>
    <property type="match status" value="1"/>
</dbReference>
<dbReference type="GO" id="GO:0004357">
    <property type="term" value="F:glutamate-cysteine ligase activity"/>
    <property type="evidence" value="ECO:0007669"/>
    <property type="project" value="UniProtKB-EC"/>
</dbReference>
<comment type="similarity">
    <text evidence="5">Belongs to the glutamate--cysteine ligase type 2 family. YbdK subfamily.</text>
</comment>
<comment type="function">
    <text evidence="5">ATP-dependent carboxylate-amine ligase which exhibits weak glutamate--cysteine ligase activity.</text>
</comment>
<dbReference type="Proteomes" id="UP000237104">
    <property type="component" value="Unassembled WGS sequence"/>
</dbReference>
<evidence type="ECO:0000256" key="1">
    <source>
        <dbReference type="ARBA" id="ARBA00022598"/>
    </source>
</evidence>
<comment type="caution">
    <text evidence="6">The sequence shown here is derived from an EMBL/GenBank/DDBJ whole genome shotgun (WGS) entry which is preliminary data.</text>
</comment>
<dbReference type="PANTHER" id="PTHR36510">
    <property type="entry name" value="GLUTAMATE--CYSTEINE LIGASE 2-RELATED"/>
    <property type="match status" value="1"/>
</dbReference>
<dbReference type="InterPro" id="IPR011793">
    <property type="entry name" value="YbdK"/>
</dbReference>
<comment type="catalytic activity">
    <reaction evidence="4 5">
        <text>L-cysteine + L-glutamate + ATP = gamma-L-glutamyl-L-cysteine + ADP + phosphate + H(+)</text>
        <dbReference type="Rhea" id="RHEA:13285"/>
        <dbReference type="ChEBI" id="CHEBI:15378"/>
        <dbReference type="ChEBI" id="CHEBI:29985"/>
        <dbReference type="ChEBI" id="CHEBI:30616"/>
        <dbReference type="ChEBI" id="CHEBI:35235"/>
        <dbReference type="ChEBI" id="CHEBI:43474"/>
        <dbReference type="ChEBI" id="CHEBI:58173"/>
        <dbReference type="ChEBI" id="CHEBI:456216"/>
        <dbReference type="EC" id="6.3.2.2"/>
    </reaction>
</comment>
<evidence type="ECO:0000256" key="2">
    <source>
        <dbReference type="ARBA" id="ARBA00022741"/>
    </source>
</evidence>
<dbReference type="GO" id="GO:0042398">
    <property type="term" value="P:modified amino acid biosynthetic process"/>
    <property type="evidence" value="ECO:0007669"/>
    <property type="project" value="InterPro"/>
</dbReference>
<evidence type="ECO:0000313" key="7">
    <source>
        <dbReference type="Proteomes" id="UP000237104"/>
    </source>
</evidence>
<dbReference type="AlphaFoldDB" id="A0A2S3ZG77"/>
<evidence type="ECO:0000313" key="6">
    <source>
        <dbReference type="EMBL" id="POH66358.1"/>
    </source>
</evidence>
<gene>
    <name evidence="6" type="ORF">C3B59_07960</name>
</gene>
<protein>
    <recommendedName>
        <fullName evidence="5">Putative glutamate--cysteine ligase 2</fullName>
        <ecNumber evidence="5">6.3.2.2</ecNumber>
    </recommendedName>
    <alternativeName>
        <fullName evidence="5">Gamma-glutamylcysteine synthetase 2</fullName>
        <shortName evidence="5">GCS 2</shortName>
        <shortName evidence="5">Gamma-GCS 2</shortName>
    </alternativeName>
</protein>
<dbReference type="InterPro" id="IPR050141">
    <property type="entry name" value="GCL_type2/YbdK_subfam"/>
</dbReference>
<proteinExistence type="inferred from homology"/>
<dbReference type="OrthoDB" id="9769628at2"/>
<dbReference type="NCBIfam" id="TIGR02050">
    <property type="entry name" value="gshA_cyan_rel"/>
    <property type="match status" value="1"/>
</dbReference>
<dbReference type="NCBIfam" id="NF010041">
    <property type="entry name" value="PRK13517.1-1"/>
    <property type="match status" value="1"/>
</dbReference>
<accession>A0A2S3ZG77</accession>
<reference evidence="6 7" key="1">
    <citation type="submission" date="2018-01" db="EMBL/GenBank/DDBJ databases">
        <title>Cryobacterium sp. nov., from glaciers in China.</title>
        <authorList>
            <person name="Liu Q."/>
            <person name="Xin Y.-H."/>
        </authorList>
    </citation>
    <scope>NUCLEOTIDE SEQUENCE [LARGE SCALE GENOMIC DNA]</scope>
    <source>
        <strain evidence="6 7">TMB1-8</strain>
    </source>
</reference>
<dbReference type="GO" id="GO:0005524">
    <property type="term" value="F:ATP binding"/>
    <property type="evidence" value="ECO:0007669"/>
    <property type="project" value="UniProtKB-KW"/>
</dbReference>
<dbReference type="PANTHER" id="PTHR36510:SF1">
    <property type="entry name" value="GLUTAMATE--CYSTEINE LIGASE 2-RELATED"/>
    <property type="match status" value="1"/>
</dbReference>
<keyword evidence="1 5" id="KW-0436">Ligase</keyword>
<dbReference type="EMBL" id="PPXF01000037">
    <property type="protein sequence ID" value="POH66358.1"/>
    <property type="molecule type" value="Genomic_DNA"/>
</dbReference>
<evidence type="ECO:0000256" key="3">
    <source>
        <dbReference type="ARBA" id="ARBA00022840"/>
    </source>
</evidence>
<dbReference type="EC" id="6.3.2.2" evidence="5"/>
<dbReference type="InterPro" id="IPR006336">
    <property type="entry name" value="GCS2"/>
</dbReference>
<name>A0A2S3ZG77_9MICO</name>
<evidence type="ECO:0000256" key="4">
    <source>
        <dbReference type="ARBA" id="ARBA00048819"/>
    </source>
</evidence>
<dbReference type="RefSeq" id="WP_103430821.1">
    <property type="nucleotide sequence ID" value="NZ_PPXF01000037.1"/>
</dbReference>
<dbReference type="HAMAP" id="MF_01609">
    <property type="entry name" value="Glu_cys_ligase_2"/>
    <property type="match status" value="1"/>
</dbReference>